<organism evidence="1 2">
    <name type="scientific">Paracoccus nototheniae</name>
    <dbReference type="NCBI Taxonomy" id="2489002"/>
    <lineage>
        <taxon>Bacteria</taxon>
        <taxon>Pseudomonadati</taxon>
        <taxon>Pseudomonadota</taxon>
        <taxon>Alphaproteobacteria</taxon>
        <taxon>Rhodobacterales</taxon>
        <taxon>Paracoccaceae</taxon>
        <taxon>Paracoccus</taxon>
    </lineage>
</organism>
<name>A0ABW4DUM7_9RHOB</name>
<sequence length="118" mass="13259">MIDWTQVIHLRDRVGADRLGARLDMALLDIEQRLKAIDARPPRSARDLRMLRKVAATIGFSALCALCRRGEDQLGHFGHFDMGEAALKASFGHSRQMLLRDLPHVMGRDPWDTVDAVA</sequence>
<dbReference type="Proteomes" id="UP001597302">
    <property type="component" value="Unassembled WGS sequence"/>
</dbReference>
<protein>
    <submittedName>
        <fullName evidence="1">Uncharacterized protein</fullName>
    </submittedName>
</protein>
<dbReference type="RefSeq" id="WP_131576897.1">
    <property type="nucleotide sequence ID" value="NZ_CBCSAJ010000066.1"/>
</dbReference>
<evidence type="ECO:0000313" key="2">
    <source>
        <dbReference type="Proteomes" id="UP001597302"/>
    </source>
</evidence>
<dbReference type="EMBL" id="JBHTOQ010000004">
    <property type="protein sequence ID" value="MFD1480663.1"/>
    <property type="molecule type" value="Genomic_DNA"/>
</dbReference>
<gene>
    <name evidence="1" type="ORF">ACFQ5P_05095</name>
</gene>
<keyword evidence="2" id="KW-1185">Reference proteome</keyword>
<reference evidence="2" key="1">
    <citation type="journal article" date="2019" name="Int. J. Syst. Evol. Microbiol.">
        <title>The Global Catalogue of Microorganisms (GCM) 10K type strain sequencing project: providing services to taxonomists for standard genome sequencing and annotation.</title>
        <authorList>
            <consortium name="The Broad Institute Genomics Platform"/>
            <consortium name="The Broad Institute Genome Sequencing Center for Infectious Disease"/>
            <person name="Wu L."/>
            <person name="Ma J."/>
        </authorList>
    </citation>
    <scope>NUCLEOTIDE SEQUENCE [LARGE SCALE GENOMIC DNA]</scope>
    <source>
        <strain evidence="2">CCM 8875</strain>
    </source>
</reference>
<comment type="caution">
    <text evidence="1">The sequence shown here is derived from an EMBL/GenBank/DDBJ whole genome shotgun (WGS) entry which is preliminary data.</text>
</comment>
<accession>A0ABW4DUM7</accession>
<dbReference type="InterPro" id="IPR036641">
    <property type="entry name" value="HPT_dom_sf"/>
</dbReference>
<evidence type="ECO:0000313" key="1">
    <source>
        <dbReference type="EMBL" id="MFD1480663.1"/>
    </source>
</evidence>
<proteinExistence type="predicted"/>
<dbReference type="SUPFAM" id="SSF47226">
    <property type="entry name" value="Histidine-containing phosphotransfer domain, HPT domain"/>
    <property type="match status" value="1"/>
</dbReference>